<dbReference type="EMBL" id="CBXI010000040">
    <property type="protein sequence ID" value="CDL92285.1"/>
    <property type="molecule type" value="Genomic_DNA"/>
</dbReference>
<gene>
    <name evidence="16" type="ORF">CTDIVETGP_2355</name>
</gene>
<dbReference type="GO" id="GO:0005829">
    <property type="term" value="C:cytosol"/>
    <property type="evidence" value="ECO:0007669"/>
    <property type="project" value="TreeGrafter"/>
</dbReference>
<keyword evidence="10 14" id="KW-0479">Metal-binding</keyword>
<dbReference type="Gene3D" id="2.40.340.10">
    <property type="entry name" value="MoeA, C-terminal, domain IV"/>
    <property type="match status" value="1"/>
</dbReference>
<dbReference type="SMART" id="SM00852">
    <property type="entry name" value="MoCF_biosynth"/>
    <property type="match status" value="1"/>
</dbReference>
<protein>
    <recommendedName>
        <fullName evidence="7 14">Molybdopterin molybdenumtransferase</fullName>
        <ecNumber evidence="6 14">2.10.1.1</ecNumber>
    </recommendedName>
</protein>
<dbReference type="InterPro" id="IPR036688">
    <property type="entry name" value="MoeA_C_domain_IV_sf"/>
</dbReference>
<dbReference type="UniPathway" id="UPA00344"/>
<dbReference type="NCBIfam" id="NF045515">
    <property type="entry name" value="Glp_gephyrin"/>
    <property type="match status" value="1"/>
</dbReference>
<dbReference type="InterPro" id="IPR036135">
    <property type="entry name" value="MoeA_linker/N_sf"/>
</dbReference>
<dbReference type="InterPro" id="IPR001453">
    <property type="entry name" value="MoaB/Mog_dom"/>
</dbReference>
<dbReference type="GO" id="GO:0046872">
    <property type="term" value="F:metal ion binding"/>
    <property type="evidence" value="ECO:0007669"/>
    <property type="project" value="UniProtKB-UniRule"/>
</dbReference>
<comment type="function">
    <text evidence="2 14">Catalyzes the insertion of molybdate into adenylated molybdopterin with the concomitant release of AMP.</text>
</comment>
<dbReference type="GO" id="GO:0006777">
    <property type="term" value="P:Mo-molybdopterin cofactor biosynthetic process"/>
    <property type="evidence" value="ECO:0007669"/>
    <property type="project" value="UniProtKB-UniRule"/>
</dbReference>
<dbReference type="InterPro" id="IPR008284">
    <property type="entry name" value="MoCF_biosynth_CS"/>
</dbReference>
<keyword evidence="12 14" id="KW-0501">Molybdenum cofactor biosynthesis</keyword>
<proteinExistence type="inferred from homology"/>
<dbReference type="Gene3D" id="2.170.190.11">
    <property type="entry name" value="Molybdopterin biosynthesis moea protein, domain 3"/>
    <property type="match status" value="1"/>
</dbReference>
<dbReference type="InterPro" id="IPR005111">
    <property type="entry name" value="MoeA_C_domain_IV"/>
</dbReference>
<dbReference type="Gene3D" id="3.90.105.10">
    <property type="entry name" value="Molybdopterin biosynthesis moea protein, domain 2"/>
    <property type="match status" value="1"/>
</dbReference>
<keyword evidence="9 14" id="KW-0808">Transferase</keyword>
<dbReference type="InterPro" id="IPR005110">
    <property type="entry name" value="MoeA_linker/N"/>
</dbReference>
<dbReference type="InterPro" id="IPR036425">
    <property type="entry name" value="MoaB/Mog-like_dom_sf"/>
</dbReference>
<dbReference type="SUPFAM" id="SSF53218">
    <property type="entry name" value="Molybdenum cofactor biosynthesis proteins"/>
    <property type="match status" value="1"/>
</dbReference>
<keyword evidence="17" id="KW-1185">Reference proteome</keyword>
<dbReference type="CDD" id="cd00887">
    <property type="entry name" value="MoeA"/>
    <property type="match status" value="1"/>
</dbReference>
<comment type="caution">
    <text evidence="16">The sequence shown here is derived from an EMBL/GenBank/DDBJ whole genome shotgun (WGS) entry which is preliminary data.</text>
</comment>
<evidence type="ECO:0000256" key="10">
    <source>
        <dbReference type="ARBA" id="ARBA00022723"/>
    </source>
</evidence>
<evidence type="ECO:0000256" key="3">
    <source>
        <dbReference type="ARBA" id="ARBA00003487"/>
    </source>
</evidence>
<comment type="pathway">
    <text evidence="4 14">Cofactor biosynthesis; molybdopterin biosynthesis.</text>
</comment>
<evidence type="ECO:0000256" key="6">
    <source>
        <dbReference type="ARBA" id="ARBA00013269"/>
    </source>
</evidence>
<dbReference type="PANTHER" id="PTHR10192:SF5">
    <property type="entry name" value="GEPHYRIN"/>
    <property type="match status" value="1"/>
</dbReference>
<dbReference type="GO" id="GO:0061599">
    <property type="term" value="F:molybdopterin molybdotransferase activity"/>
    <property type="evidence" value="ECO:0007669"/>
    <property type="project" value="UniProtKB-UniRule"/>
</dbReference>
<evidence type="ECO:0000256" key="11">
    <source>
        <dbReference type="ARBA" id="ARBA00022842"/>
    </source>
</evidence>
<dbReference type="FunFam" id="3.40.980.10:FF:000004">
    <property type="entry name" value="Molybdopterin molybdenumtransferase"/>
    <property type="match status" value="1"/>
</dbReference>
<feature type="domain" description="MoaB/Mog" evidence="15">
    <location>
        <begin position="173"/>
        <end position="311"/>
    </location>
</feature>
<dbReference type="Proteomes" id="UP000019482">
    <property type="component" value="Unassembled WGS sequence"/>
</dbReference>
<keyword evidence="11 14" id="KW-0460">Magnesium</keyword>
<comment type="cofactor">
    <cofactor evidence="1 14">
        <name>Mg(2+)</name>
        <dbReference type="ChEBI" id="CHEBI:18420"/>
    </cofactor>
</comment>
<dbReference type="PROSITE" id="PS01079">
    <property type="entry name" value="MOCF_BIOSYNTHESIS_2"/>
    <property type="match status" value="1"/>
</dbReference>
<reference evidence="16 17" key="1">
    <citation type="journal article" date="2015" name="Genome Announc.">
        <title>Draft Genome Sequence of Clostridium tyrobutyricum Strain DIVETGP, Isolated from Cow's Milk for Grana Padano Production.</title>
        <authorList>
            <person name="Soggiu A."/>
            <person name="Piras C."/>
            <person name="Gaiarsa S."/>
            <person name="Sassera D."/>
            <person name="Roncada P."/>
            <person name="Bendixen E."/>
            <person name="Brasca M."/>
            <person name="Bonizzi L."/>
        </authorList>
    </citation>
    <scope>NUCLEOTIDE SEQUENCE [LARGE SCALE GENOMIC DNA]</scope>
    <source>
        <strain evidence="16 17">DIVETGP</strain>
    </source>
</reference>
<dbReference type="SUPFAM" id="SSF63882">
    <property type="entry name" value="MoeA N-terminal region -like"/>
    <property type="match status" value="1"/>
</dbReference>
<evidence type="ECO:0000256" key="7">
    <source>
        <dbReference type="ARBA" id="ARBA00021108"/>
    </source>
</evidence>
<dbReference type="GeneID" id="29420370"/>
<accession>W6N7L4</accession>
<dbReference type="Pfam" id="PF03453">
    <property type="entry name" value="MoeA_N"/>
    <property type="match status" value="1"/>
</dbReference>
<evidence type="ECO:0000259" key="15">
    <source>
        <dbReference type="SMART" id="SM00852"/>
    </source>
</evidence>
<evidence type="ECO:0000256" key="1">
    <source>
        <dbReference type="ARBA" id="ARBA00001946"/>
    </source>
</evidence>
<dbReference type="AlphaFoldDB" id="W6N7L4"/>
<dbReference type="OrthoDB" id="9804758at2"/>
<evidence type="ECO:0000256" key="9">
    <source>
        <dbReference type="ARBA" id="ARBA00022679"/>
    </source>
</evidence>
<evidence type="ECO:0000313" key="17">
    <source>
        <dbReference type="Proteomes" id="UP000019482"/>
    </source>
</evidence>
<dbReference type="InterPro" id="IPR038987">
    <property type="entry name" value="MoeA-like"/>
</dbReference>
<evidence type="ECO:0000256" key="12">
    <source>
        <dbReference type="ARBA" id="ARBA00023150"/>
    </source>
</evidence>
<dbReference type="Gene3D" id="3.40.980.10">
    <property type="entry name" value="MoaB/Mog-like domain"/>
    <property type="match status" value="1"/>
</dbReference>
<evidence type="ECO:0000256" key="13">
    <source>
        <dbReference type="ARBA" id="ARBA00047317"/>
    </source>
</evidence>
<sequence length="397" mass="43909">MIDKQDAVRIIVQETNQMKIENRDIVSCLGKVLAEDIYSRDNLPNFDKSAMDGYAIRSSDSERKLFKIKGIIRAGDTNKYELKSGETYKIMTGAALPFGADAVIEKEKVHVENGCIFIENNVKKYNNTIKYGEEIRKGDLALERGTAIRPAEIGFMASLGYSSVNIYGSPKIAILLTGDELVDIESSLTHGKIRNSNGYSLKAMIDNVSAVAISYGIIPDDKKIIKFKIEDALKRADIVIISGGASAGDYDFVEDVLEEIGAHVKFSGVAVKPGKPVTFAEYHNKLIFSLPGNPLSLINSFEEFVKPAIYKMMGRGSQNHSEFPVILRDDFHGKIGREKNIYVKIVKHGEKYYAFQTGSQCSNTLYTLTRSNGVVIVPKDYGSVKAGSVLNGKFIFR</sequence>
<evidence type="ECO:0000313" key="16">
    <source>
        <dbReference type="EMBL" id="CDL92285.1"/>
    </source>
</evidence>
<evidence type="ECO:0000256" key="8">
    <source>
        <dbReference type="ARBA" id="ARBA00022505"/>
    </source>
</evidence>
<dbReference type="Pfam" id="PF00994">
    <property type="entry name" value="MoCF_biosynth"/>
    <property type="match status" value="1"/>
</dbReference>
<evidence type="ECO:0000256" key="5">
    <source>
        <dbReference type="ARBA" id="ARBA00010763"/>
    </source>
</evidence>
<dbReference type="EC" id="2.10.1.1" evidence="6 14"/>
<dbReference type="RefSeq" id="WP_017895137.1">
    <property type="nucleotide sequence ID" value="NZ_CBXI010000040.1"/>
</dbReference>
<dbReference type="PANTHER" id="PTHR10192">
    <property type="entry name" value="MOLYBDOPTERIN BIOSYNTHESIS PROTEIN"/>
    <property type="match status" value="1"/>
</dbReference>
<name>W6N7L4_CLOTY</name>
<dbReference type="SUPFAM" id="SSF63867">
    <property type="entry name" value="MoeA C-terminal domain-like"/>
    <property type="match status" value="1"/>
</dbReference>
<comment type="function">
    <text evidence="3">May be involved in the biosynthesis of molybdopterin.</text>
</comment>
<evidence type="ECO:0000256" key="4">
    <source>
        <dbReference type="ARBA" id="ARBA00005046"/>
    </source>
</evidence>
<evidence type="ECO:0000256" key="2">
    <source>
        <dbReference type="ARBA" id="ARBA00002901"/>
    </source>
</evidence>
<keyword evidence="8 14" id="KW-0500">Molybdenum</keyword>
<comment type="similarity">
    <text evidence="5 14">Belongs to the MoeA family.</text>
</comment>
<evidence type="ECO:0000256" key="14">
    <source>
        <dbReference type="RuleBase" id="RU365090"/>
    </source>
</evidence>
<dbReference type="Pfam" id="PF03454">
    <property type="entry name" value="MoeA_C"/>
    <property type="match status" value="1"/>
</dbReference>
<organism evidence="16 17">
    <name type="scientific">Clostridium tyrobutyricum DIVETGP</name>
    <dbReference type="NCBI Taxonomy" id="1408889"/>
    <lineage>
        <taxon>Bacteria</taxon>
        <taxon>Bacillati</taxon>
        <taxon>Bacillota</taxon>
        <taxon>Clostridia</taxon>
        <taxon>Eubacteriales</taxon>
        <taxon>Clostridiaceae</taxon>
        <taxon>Clostridium</taxon>
    </lineage>
</organism>
<dbReference type="NCBIfam" id="TIGR00177">
    <property type="entry name" value="molyb_syn"/>
    <property type="match status" value="1"/>
</dbReference>
<comment type="catalytic activity">
    <reaction evidence="13">
        <text>adenylyl-molybdopterin + molybdate = Mo-molybdopterin + AMP + H(+)</text>
        <dbReference type="Rhea" id="RHEA:35047"/>
        <dbReference type="ChEBI" id="CHEBI:15378"/>
        <dbReference type="ChEBI" id="CHEBI:36264"/>
        <dbReference type="ChEBI" id="CHEBI:62727"/>
        <dbReference type="ChEBI" id="CHEBI:71302"/>
        <dbReference type="ChEBI" id="CHEBI:456215"/>
        <dbReference type="EC" id="2.10.1.1"/>
    </reaction>
</comment>